<evidence type="ECO:0000256" key="1">
    <source>
        <dbReference type="ARBA" id="ARBA00009477"/>
    </source>
</evidence>
<sequence length="751" mass="79670">MPSDSERPSVWPTFARQVRWAAGALLTVAATFLAAHEGHAPLPTKGAVADTVTGHLLLTDDARRSIDVATEPVELRTLGERVLAYASVVAPWRNHGFATAVLPGRVVKVHIVPGQAVRTGEVLAEVESPELDTLQQEVLTAQSEVRLSEKLVTELGKSADAGAVAGQTVLDAETKHAQNRNALEVTRARWTGLGLPRSQFDDLLATGAPRPGLTLPVVSPVPGVVAHAELTAGKVVEPAEHLAEVVDLSVVWVKVGVLERDLRKVRIGQPVEVELVAYPGRTFRTEVRAVSPALDPVTNVYTVWTELSNSDSGEPLFQPGMAGRARVLVPGDRPRPVVPAAAVVREGAERFVLVEEARAGRSSEYRRVPVVSGREESGAVELLAGTVYPGDRVVTRGTTLLGPFFAPTVLVPSAEASRSMRLKVEPAAVGPVDEVALLDGAVEVEPAARGSASSQLAGTVRSVRVDRGQEVRAGEVLAEVFSPELLTTQQEFLRTELEATLTAQTLKSLKAAPGVAARRLWELESQVTALRARAGALRRQLTTAGLTAEQVEGVVAKRELVATVPVRAPLSGAVVGFDKVLGQAVAAHEPLFEVHDLRRPQVRGYLSERDVGRVRIGQPVRVRLVADPETVLAGTVVRSARNVTVDARTLSVWVELSDRSGATLLHNQLASLAVTVGARPPGVRVPRAAVVSDGATAFVFVQQSGGRFERRAVETGPADDQFVTVTRGLAAGDPVATAGAAELMTAFASLR</sequence>
<proteinExistence type="inferred from homology"/>
<dbReference type="Pfam" id="PF25975">
    <property type="entry name" value="CzcB_C"/>
    <property type="match status" value="1"/>
</dbReference>
<dbReference type="Pfam" id="PF25954">
    <property type="entry name" value="Beta-barrel_RND_2"/>
    <property type="match status" value="1"/>
</dbReference>
<keyword evidence="7" id="KW-1185">Reference proteome</keyword>
<feature type="domain" description="CzcB-like barrel-sandwich hybrid" evidence="4">
    <location>
        <begin position="101"/>
        <end position="247"/>
    </location>
</feature>
<evidence type="ECO:0000256" key="2">
    <source>
        <dbReference type="ARBA" id="ARBA00022448"/>
    </source>
</evidence>
<comment type="caution">
    <text evidence="6">The sequence shown here is derived from an EMBL/GenBank/DDBJ whole genome shotgun (WGS) entry which is preliminary data.</text>
</comment>
<dbReference type="Gene3D" id="2.40.50.100">
    <property type="match status" value="2"/>
</dbReference>
<dbReference type="Pfam" id="PF25973">
    <property type="entry name" value="BSH_CzcB"/>
    <property type="match status" value="2"/>
</dbReference>
<dbReference type="InterPro" id="IPR058649">
    <property type="entry name" value="CzcB_C"/>
</dbReference>
<feature type="domain" description="CusB-like beta-barrel" evidence="3">
    <location>
        <begin position="251"/>
        <end position="326"/>
    </location>
</feature>
<feature type="domain" description="CzcB-like C-terminal circularly permuted SH3-like" evidence="5">
    <location>
        <begin position="683"/>
        <end position="739"/>
    </location>
</feature>
<accession>A0ABU5F2W8</accession>
<reference evidence="7" key="1">
    <citation type="journal article" date="2023" name="Mar. Drugs">
        <title>Gemmata algarum, a Novel Planctomycete Isolated from an Algal Mat, Displays Antimicrobial Activity.</title>
        <authorList>
            <person name="Kumar G."/>
            <person name="Kallscheuer N."/>
            <person name="Kashif M."/>
            <person name="Ahamad S."/>
            <person name="Jagadeeshwari U."/>
            <person name="Pannikurungottu S."/>
            <person name="Haufschild T."/>
            <person name="Kabuu M."/>
            <person name="Sasikala C."/>
            <person name="Jogler C."/>
            <person name="Ramana C."/>
        </authorList>
    </citation>
    <scope>NUCLEOTIDE SEQUENCE [LARGE SCALE GENOMIC DNA]</scope>
    <source>
        <strain evidence="7">JC673</strain>
    </source>
</reference>
<protein>
    <submittedName>
        <fullName evidence="6">Efflux RND transporter periplasmic adaptor subunit</fullName>
    </submittedName>
</protein>
<dbReference type="InterPro" id="IPR006143">
    <property type="entry name" value="RND_pump_MFP"/>
</dbReference>
<evidence type="ECO:0000313" key="7">
    <source>
        <dbReference type="Proteomes" id="UP001272242"/>
    </source>
</evidence>
<name>A0ABU5F2W8_9BACT</name>
<dbReference type="SUPFAM" id="SSF111369">
    <property type="entry name" value="HlyD-like secretion proteins"/>
    <property type="match status" value="1"/>
</dbReference>
<dbReference type="InterPro" id="IPR058792">
    <property type="entry name" value="Beta-barrel_RND_2"/>
</dbReference>
<gene>
    <name evidence="6" type="ORF">R5W23_003277</name>
</gene>
<feature type="domain" description="CzcB-like barrel-sandwich hybrid" evidence="4">
    <location>
        <begin position="454"/>
        <end position="596"/>
    </location>
</feature>
<dbReference type="EMBL" id="JAXBLV010000200">
    <property type="protein sequence ID" value="MDY3561849.1"/>
    <property type="molecule type" value="Genomic_DNA"/>
</dbReference>
<dbReference type="InterPro" id="IPR051909">
    <property type="entry name" value="MFP_Cation_Efflux"/>
</dbReference>
<dbReference type="RefSeq" id="WP_320688196.1">
    <property type="nucleotide sequence ID" value="NZ_JAXBLV010000200.1"/>
</dbReference>
<evidence type="ECO:0000313" key="6">
    <source>
        <dbReference type="EMBL" id="MDY3561849.1"/>
    </source>
</evidence>
<dbReference type="Gene3D" id="2.40.420.20">
    <property type="match status" value="2"/>
</dbReference>
<organism evidence="6 7">
    <name type="scientific">Gemmata algarum</name>
    <dbReference type="NCBI Taxonomy" id="2975278"/>
    <lineage>
        <taxon>Bacteria</taxon>
        <taxon>Pseudomonadati</taxon>
        <taxon>Planctomycetota</taxon>
        <taxon>Planctomycetia</taxon>
        <taxon>Gemmatales</taxon>
        <taxon>Gemmataceae</taxon>
        <taxon>Gemmata</taxon>
    </lineage>
</organism>
<keyword evidence="2" id="KW-0813">Transport</keyword>
<evidence type="ECO:0000259" key="4">
    <source>
        <dbReference type="Pfam" id="PF25973"/>
    </source>
</evidence>
<evidence type="ECO:0000259" key="5">
    <source>
        <dbReference type="Pfam" id="PF25975"/>
    </source>
</evidence>
<dbReference type="Gene3D" id="2.40.30.170">
    <property type="match status" value="2"/>
</dbReference>
<dbReference type="PANTHER" id="PTHR30097">
    <property type="entry name" value="CATION EFFLUX SYSTEM PROTEIN CUSB"/>
    <property type="match status" value="1"/>
</dbReference>
<dbReference type="InterPro" id="IPR058647">
    <property type="entry name" value="BSH_CzcB-like"/>
</dbReference>
<dbReference type="PANTHER" id="PTHR30097:SF4">
    <property type="entry name" value="SLR6042 PROTEIN"/>
    <property type="match status" value="1"/>
</dbReference>
<comment type="similarity">
    <text evidence="1">Belongs to the membrane fusion protein (MFP) (TC 8.A.1) family.</text>
</comment>
<dbReference type="Proteomes" id="UP001272242">
    <property type="component" value="Unassembled WGS sequence"/>
</dbReference>
<evidence type="ECO:0000259" key="3">
    <source>
        <dbReference type="Pfam" id="PF25954"/>
    </source>
</evidence>
<dbReference type="NCBIfam" id="TIGR01730">
    <property type="entry name" value="RND_mfp"/>
    <property type="match status" value="1"/>
</dbReference>